<dbReference type="Gene3D" id="1.10.10.60">
    <property type="entry name" value="Homeodomain-like"/>
    <property type="match status" value="1"/>
</dbReference>
<keyword evidence="1" id="KW-0805">Transcription regulation</keyword>
<dbReference type="GO" id="GO:0043565">
    <property type="term" value="F:sequence-specific DNA binding"/>
    <property type="evidence" value="ECO:0007669"/>
    <property type="project" value="InterPro"/>
</dbReference>
<dbReference type="GO" id="GO:0003700">
    <property type="term" value="F:DNA-binding transcription factor activity"/>
    <property type="evidence" value="ECO:0007669"/>
    <property type="project" value="InterPro"/>
</dbReference>
<evidence type="ECO:0000256" key="3">
    <source>
        <dbReference type="ARBA" id="ARBA00023163"/>
    </source>
</evidence>
<dbReference type="Proteomes" id="UP000470470">
    <property type="component" value="Unassembled WGS sequence"/>
</dbReference>
<dbReference type="InterPro" id="IPR046532">
    <property type="entry name" value="DUF6597"/>
</dbReference>
<dbReference type="InterPro" id="IPR018060">
    <property type="entry name" value="HTH_AraC"/>
</dbReference>
<dbReference type="SUPFAM" id="SSF46689">
    <property type="entry name" value="Homeodomain-like"/>
    <property type="match status" value="1"/>
</dbReference>
<dbReference type="EMBL" id="JAAGWK010000009">
    <property type="protein sequence ID" value="NEL53555.1"/>
    <property type="molecule type" value="Genomic_DNA"/>
</dbReference>
<dbReference type="PANTHER" id="PTHR46796">
    <property type="entry name" value="HTH-TYPE TRANSCRIPTIONAL ACTIVATOR RHAS-RELATED"/>
    <property type="match status" value="1"/>
</dbReference>
<gene>
    <name evidence="5" type="ORF">G1H19_05970</name>
</gene>
<comment type="caution">
    <text evidence="5">The sequence shown here is derived from an EMBL/GenBank/DDBJ whole genome shotgun (WGS) entry which is preliminary data.</text>
</comment>
<dbReference type="Pfam" id="PF20240">
    <property type="entry name" value="DUF6597"/>
    <property type="match status" value="1"/>
</dbReference>
<evidence type="ECO:0000313" key="5">
    <source>
        <dbReference type="EMBL" id="NEL53555.1"/>
    </source>
</evidence>
<keyword evidence="3" id="KW-0804">Transcription</keyword>
<dbReference type="AlphaFoldDB" id="A0A7K3WAR4"/>
<reference evidence="5 6" key="1">
    <citation type="submission" date="2020-02" db="EMBL/GenBank/DDBJ databases">
        <title>The whole genome sequence of CPCC 205119.</title>
        <authorList>
            <person name="Jiang Z."/>
        </authorList>
    </citation>
    <scope>NUCLEOTIDE SEQUENCE [LARGE SCALE GENOMIC DNA]</scope>
    <source>
        <strain evidence="5 6">CPCC 205119</strain>
    </source>
</reference>
<dbReference type="InterPro" id="IPR009057">
    <property type="entry name" value="Homeodomain-like_sf"/>
</dbReference>
<evidence type="ECO:0000256" key="1">
    <source>
        <dbReference type="ARBA" id="ARBA00023015"/>
    </source>
</evidence>
<dbReference type="Pfam" id="PF12833">
    <property type="entry name" value="HTH_18"/>
    <property type="match status" value="1"/>
</dbReference>
<organism evidence="5 6">
    <name type="scientific">Goekera deserti</name>
    <dbReference type="NCBI Taxonomy" id="2497753"/>
    <lineage>
        <taxon>Bacteria</taxon>
        <taxon>Bacillati</taxon>
        <taxon>Actinomycetota</taxon>
        <taxon>Actinomycetes</taxon>
        <taxon>Geodermatophilales</taxon>
        <taxon>Geodermatophilaceae</taxon>
        <taxon>Goekera</taxon>
    </lineage>
</organism>
<dbReference type="RefSeq" id="WP_152728592.1">
    <property type="nucleotide sequence ID" value="NZ_JAABOZ010000002.1"/>
</dbReference>
<keyword evidence="2" id="KW-0238">DNA-binding</keyword>
<protein>
    <submittedName>
        <fullName evidence="5">AraC family transcriptional regulator</fullName>
    </submittedName>
</protein>
<evidence type="ECO:0000259" key="4">
    <source>
        <dbReference type="PROSITE" id="PS01124"/>
    </source>
</evidence>
<sequence length="269" mass="29138">MTVVDEWVRRRPAPPLRRHVGWYSGWRQDGVAPAVHRGLPSPWLTLIITVDEPLQVREHPDPAQPAGTFDTLLGGLHTRPALVAHGGRQAGVQLALHPLGARALLGLPAGELAGRDLPADAVLGPAAHELHERLAAAPYWAARFAAVDDVLLRLLRHPAPDADLALAWELLLRGAGVGAVAHELGWSPRRLSARFAVDVGLSPRTTARVARFHRARWQLQRSPRAPLAGLAVGCGFYDQAHLAREFRALAGLSPTRWLAEELRAPPAEG</sequence>
<proteinExistence type="predicted"/>
<dbReference type="PANTHER" id="PTHR46796:SF15">
    <property type="entry name" value="BLL1074 PROTEIN"/>
    <property type="match status" value="1"/>
</dbReference>
<keyword evidence="6" id="KW-1185">Reference proteome</keyword>
<dbReference type="InterPro" id="IPR050204">
    <property type="entry name" value="AraC_XylS_family_regulators"/>
</dbReference>
<evidence type="ECO:0000256" key="2">
    <source>
        <dbReference type="ARBA" id="ARBA00023125"/>
    </source>
</evidence>
<evidence type="ECO:0000313" key="6">
    <source>
        <dbReference type="Proteomes" id="UP000470470"/>
    </source>
</evidence>
<dbReference type="SMART" id="SM00342">
    <property type="entry name" value="HTH_ARAC"/>
    <property type="match status" value="1"/>
</dbReference>
<accession>A0A7K3WAR4</accession>
<dbReference type="PROSITE" id="PS01124">
    <property type="entry name" value="HTH_ARAC_FAMILY_2"/>
    <property type="match status" value="1"/>
</dbReference>
<name>A0A7K3WAR4_9ACTN</name>
<feature type="domain" description="HTH araC/xylS-type" evidence="4">
    <location>
        <begin position="177"/>
        <end position="260"/>
    </location>
</feature>